<evidence type="ECO:0000313" key="11">
    <source>
        <dbReference type="Proteomes" id="UP000266693"/>
    </source>
</evidence>
<feature type="transmembrane region" description="Helical" evidence="8">
    <location>
        <begin position="115"/>
        <end position="132"/>
    </location>
</feature>
<proteinExistence type="inferred from homology"/>
<evidence type="ECO:0000256" key="3">
    <source>
        <dbReference type="ARBA" id="ARBA00022448"/>
    </source>
</evidence>
<accession>A0A396RX44</accession>
<comment type="subcellular location">
    <subcellularLocation>
        <location evidence="1">Cell membrane</location>
        <topology evidence="1">Multi-pass membrane protein</topology>
    </subcellularLocation>
</comment>
<organism evidence="10 11">
    <name type="scientific">Sphingomonas gilva</name>
    <dbReference type="NCBI Taxonomy" id="2305907"/>
    <lineage>
        <taxon>Bacteria</taxon>
        <taxon>Pseudomonadati</taxon>
        <taxon>Pseudomonadota</taxon>
        <taxon>Alphaproteobacteria</taxon>
        <taxon>Sphingomonadales</taxon>
        <taxon>Sphingomonadaceae</taxon>
        <taxon>Sphingomonas</taxon>
    </lineage>
</organism>
<feature type="transmembrane region" description="Helical" evidence="8">
    <location>
        <begin position="32"/>
        <end position="50"/>
    </location>
</feature>
<reference evidence="10 11" key="1">
    <citation type="submission" date="2018-08" db="EMBL/GenBank/DDBJ databases">
        <title>The multiple taxonomic identification of Sphingomonas gilva.</title>
        <authorList>
            <person name="Zhu D."/>
            <person name="Zheng S."/>
        </authorList>
    </citation>
    <scope>NUCLEOTIDE SEQUENCE [LARGE SCALE GENOMIC DNA]</scope>
    <source>
        <strain evidence="10 11">ZDH117</strain>
    </source>
</reference>
<keyword evidence="6 8" id="KW-1133">Transmembrane helix</keyword>
<keyword evidence="7 8" id="KW-0472">Membrane</keyword>
<dbReference type="AlphaFoldDB" id="A0A396RX44"/>
<feature type="transmembrane region" description="Helical" evidence="8">
    <location>
        <begin position="59"/>
        <end position="80"/>
    </location>
</feature>
<feature type="transmembrane region" description="Helical" evidence="8">
    <location>
        <begin position="166"/>
        <end position="184"/>
    </location>
</feature>
<dbReference type="GO" id="GO:0005886">
    <property type="term" value="C:plasma membrane"/>
    <property type="evidence" value="ECO:0007669"/>
    <property type="project" value="UniProtKB-SubCell"/>
</dbReference>
<feature type="transmembrane region" description="Helical" evidence="8">
    <location>
        <begin position="190"/>
        <end position="218"/>
    </location>
</feature>
<gene>
    <name evidence="10" type="primary">rarD</name>
    <name evidence="10" type="ORF">D1610_02625</name>
</gene>
<dbReference type="Pfam" id="PF00892">
    <property type="entry name" value="EamA"/>
    <property type="match status" value="1"/>
</dbReference>
<keyword evidence="11" id="KW-1185">Reference proteome</keyword>
<sequence>MAAYLLWGFLPLYFLLLKGVDPVEIVAQRVLWSLALLLPIAALIGRCGALRRALADRRLLAQLGASSALIAANWLVYVWAVFNGHVLAASLGYFLNPLINVALGTIVLKERLTRGQAVAVGLAALGVAVLAVEASDGLWISLALALSFGLYGLVRKMAAVESLEGLTIETALLAPFGLAYLAWLSATGGIAFGGGVGISLLLVLAGAVTATPLLLFAAAARRIRYSTLGLLQYLAPSIQFVLAITVFGEALEPAQLACFALIWTACVVYALSSLSEHRRVQAARPA</sequence>
<feature type="transmembrane region" description="Helical" evidence="8">
    <location>
        <begin position="254"/>
        <end position="274"/>
    </location>
</feature>
<dbReference type="PANTHER" id="PTHR22911:SF137">
    <property type="entry name" value="SOLUTE CARRIER FAMILY 35 MEMBER G2-RELATED"/>
    <property type="match status" value="1"/>
</dbReference>
<evidence type="ECO:0000256" key="8">
    <source>
        <dbReference type="SAM" id="Phobius"/>
    </source>
</evidence>
<dbReference type="OrthoDB" id="369870at2"/>
<evidence type="ECO:0000313" key="10">
    <source>
        <dbReference type="EMBL" id="RHW19043.1"/>
    </source>
</evidence>
<feature type="transmembrane region" description="Helical" evidence="8">
    <location>
        <begin position="230"/>
        <end position="248"/>
    </location>
</feature>
<evidence type="ECO:0000256" key="5">
    <source>
        <dbReference type="ARBA" id="ARBA00022692"/>
    </source>
</evidence>
<evidence type="ECO:0000256" key="6">
    <source>
        <dbReference type="ARBA" id="ARBA00022989"/>
    </source>
</evidence>
<evidence type="ECO:0000256" key="2">
    <source>
        <dbReference type="ARBA" id="ARBA00007362"/>
    </source>
</evidence>
<dbReference type="InterPro" id="IPR004626">
    <property type="entry name" value="RarD"/>
</dbReference>
<keyword evidence="3" id="KW-0813">Transport</keyword>
<comment type="caution">
    <text evidence="10">The sequence shown here is derived from an EMBL/GenBank/DDBJ whole genome shotgun (WGS) entry which is preliminary data.</text>
</comment>
<name>A0A396RX44_9SPHN</name>
<keyword evidence="4" id="KW-1003">Cell membrane</keyword>
<evidence type="ECO:0000256" key="1">
    <source>
        <dbReference type="ARBA" id="ARBA00004651"/>
    </source>
</evidence>
<dbReference type="PANTHER" id="PTHR22911">
    <property type="entry name" value="ACYL-MALONYL CONDENSING ENZYME-RELATED"/>
    <property type="match status" value="1"/>
</dbReference>
<feature type="transmembrane region" description="Helical" evidence="8">
    <location>
        <begin position="138"/>
        <end position="154"/>
    </location>
</feature>
<feature type="domain" description="EamA" evidence="9">
    <location>
        <begin position="2"/>
        <end position="130"/>
    </location>
</feature>
<dbReference type="SUPFAM" id="SSF103481">
    <property type="entry name" value="Multidrug resistance efflux transporter EmrE"/>
    <property type="match status" value="2"/>
</dbReference>
<dbReference type="InterPro" id="IPR000620">
    <property type="entry name" value="EamA_dom"/>
</dbReference>
<dbReference type="Proteomes" id="UP000266693">
    <property type="component" value="Unassembled WGS sequence"/>
</dbReference>
<dbReference type="EMBL" id="QWLV01000001">
    <property type="protein sequence ID" value="RHW19043.1"/>
    <property type="molecule type" value="Genomic_DNA"/>
</dbReference>
<comment type="similarity">
    <text evidence="2">Belongs to the EamA transporter family.</text>
</comment>
<keyword evidence="5 8" id="KW-0812">Transmembrane</keyword>
<feature type="transmembrane region" description="Helical" evidence="8">
    <location>
        <begin position="86"/>
        <end position="108"/>
    </location>
</feature>
<evidence type="ECO:0000259" key="9">
    <source>
        <dbReference type="Pfam" id="PF00892"/>
    </source>
</evidence>
<evidence type="ECO:0000256" key="4">
    <source>
        <dbReference type="ARBA" id="ARBA00022475"/>
    </source>
</evidence>
<dbReference type="NCBIfam" id="TIGR00688">
    <property type="entry name" value="rarD"/>
    <property type="match status" value="1"/>
</dbReference>
<dbReference type="InterPro" id="IPR037185">
    <property type="entry name" value="EmrE-like"/>
</dbReference>
<protein>
    <submittedName>
        <fullName evidence="10">EamA family transporter RarD</fullName>
    </submittedName>
</protein>
<evidence type="ECO:0000256" key="7">
    <source>
        <dbReference type="ARBA" id="ARBA00023136"/>
    </source>
</evidence>